<gene>
    <name evidence="2" type="ORF">S01H1_37122</name>
</gene>
<name>X0UW10_9ZZZZ</name>
<keyword evidence="1" id="KW-0812">Transmembrane</keyword>
<accession>X0UW10</accession>
<keyword evidence="1" id="KW-0472">Membrane</keyword>
<dbReference type="EMBL" id="BARS01023304">
    <property type="protein sequence ID" value="GAG10009.1"/>
    <property type="molecule type" value="Genomic_DNA"/>
</dbReference>
<keyword evidence="1" id="KW-1133">Transmembrane helix</keyword>
<reference evidence="2" key="1">
    <citation type="journal article" date="2014" name="Front. Microbiol.">
        <title>High frequency of phylogenetically diverse reductive dehalogenase-homologous genes in deep subseafloor sedimentary metagenomes.</title>
        <authorList>
            <person name="Kawai M."/>
            <person name="Futagami T."/>
            <person name="Toyoda A."/>
            <person name="Takaki Y."/>
            <person name="Nishi S."/>
            <person name="Hori S."/>
            <person name="Arai W."/>
            <person name="Tsubouchi T."/>
            <person name="Morono Y."/>
            <person name="Uchiyama I."/>
            <person name="Ito T."/>
            <person name="Fujiyama A."/>
            <person name="Inagaki F."/>
            <person name="Takami H."/>
        </authorList>
    </citation>
    <scope>NUCLEOTIDE SEQUENCE</scope>
    <source>
        <strain evidence="2">Expedition CK06-06</strain>
    </source>
</reference>
<comment type="caution">
    <text evidence="2">The sequence shown here is derived from an EMBL/GenBank/DDBJ whole genome shotgun (WGS) entry which is preliminary data.</text>
</comment>
<sequence length="74" mass="8574">MKADVVKVLVLIVHSSVDPLDSSFSPLFFFFFNIFIRRVVLNLLVLYFNKRNVTRIVDNININSETLFVKLVGK</sequence>
<protein>
    <submittedName>
        <fullName evidence="2">Uncharacterized protein</fullName>
    </submittedName>
</protein>
<organism evidence="2">
    <name type="scientific">marine sediment metagenome</name>
    <dbReference type="NCBI Taxonomy" id="412755"/>
    <lineage>
        <taxon>unclassified sequences</taxon>
        <taxon>metagenomes</taxon>
        <taxon>ecological metagenomes</taxon>
    </lineage>
</organism>
<proteinExistence type="predicted"/>
<evidence type="ECO:0000313" key="2">
    <source>
        <dbReference type="EMBL" id="GAG10009.1"/>
    </source>
</evidence>
<evidence type="ECO:0000256" key="1">
    <source>
        <dbReference type="SAM" id="Phobius"/>
    </source>
</evidence>
<feature type="transmembrane region" description="Helical" evidence="1">
    <location>
        <begin position="27"/>
        <end position="48"/>
    </location>
</feature>
<dbReference type="AlphaFoldDB" id="X0UW10"/>